<keyword evidence="1" id="KW-1133">Transmembrane helix</keyword>
<organism evidence="2 3">
    <name type="scientific">Romanomermis culicivorax</name>
    <name type="common">Nematode worm</name>
    <dbReference type="NCBI Taxonomy" id="13658"/>
    <lineage>
        <taxon>Eukaryota</taxon>
        <taxon>Metazoa</taxon>
        <taxon>Ecdysozoa</taxon>
        <taxon>Nematoda</taxon>
        <taxon>Enoplea</taxon>
        <taxon>Dorylaimia</taxon>
        <taxon>Mermithida</taxon>
        <taxon>Mermithoidea</taxon>
        <taxon>Mermithidae</taxon>
        <taxon>Romanomermis</taxon>
    </lineage>
</organism>
<dbReference type="Pfam" id="PF07690">
    <property type="entry name" value="MFS_1"/>
    <property type="match status" value="2"/>
</dbReference>
<feature type="transmembrane region" description="Helical" evidence="1">
    <location>
        <begin position="51"/>
        <end position="72"/>
    </location>
</feature>
<feature type="transmembrane region" description="Helical" evidence="1">
    <location>
        <begin position="103"/>
        <end position="127"/>
    </location>
</feature>
<dbReference type="GO" id="GO:0022857">
    <property type="term" value="F:transmembrane transporter activity"/>
    <property type="evidence" value="ECO:0007669"/>
    <property type="project" value="InterPro"/>
</dbReference>
<feature type="transmembrane region" description="Helical" evidence="1">
    <location>
        <begin position="12"/>
        <end position="31"/>
    </location>
</feature>
<dbReference type="Gene3D" id="1.20.1250.20">
    <property type="entry name" value="MFS general substrate transporter like domains"/>
    <property type="match status" value="2"/>
</dbReference>
<keyword evidence="1" id="KW-0472">Membrane</keyword>
<evidence type="ECO:0000313" key="3">
    <source>
        <dbReference type="WBParaSite" id="nRc.2.0.1.t24184-RA"/>
    </source>
</evidence>
<dbReference type="PANTHER" id="PTHR11360">
    <property type="entry name" value="MONOCARBOXYLATE TRANSPORTER"/>
    <property type="match status" value="1"/>
</dbReference>
<sequence>MVAPHSSINRWIVVGAAFSAQFILEGIILALDVLPPYILRYFRSTNAEVTLFGAVVHGFSHILGPVSSIVASKFGDRKLVLCCSITATVAFLAASLSQEVWHLVLACAFVGVSFGLAWVPPVTVVSFHFKKKRHIVTSATTIGGALGYDAFEIMPLRLADEGMTGNKIPLAVSLHAVFDIFGRLSAAVVVGRFDQCLTYNGFLVAGGICRIMLSWPSTFAVYAVYIAASGFCFGVVKAAAPSVLLELVGLERINFAFGMWLLTSGLGGMTGPPLSGFMVDYFGNYFVAFMLGGMLILIASLPLAIYHWPLNKLFSKCK</sequence>
<dbReference type="InterPro" id="IPR036259">
    <property type="entry name" value="MFS_trans_sf"/>
</dbReference>
<dbReference type="PANTHER" id="PTHR11360:SF284">
    <property type="entry name" value="EG:103B4.3 PROTEIN-RELATED"/>
    <property type="match status" value="1"/>
</dbReference>
<keyword evidence="2" id="KW-1185">Reference proteome</keyword>
<dbReference type="SUPFAM" id="SSF103473">
    <property type="entry name" value="MFS general substrate transporter"/>
    <property type="match status" value="2"/>
</dbReference>
<dbReference type="OMA" id="VFCMTSA"/>
<proteinExistence type="predicted"/>
<reference evidence="3" key="1">
    <citation type="submission" date="2022-11" db="UniProtKB">
        <authorList>
            <consortium name="WormBaseParasite"/>
        </authorList>
    </citation>
    <scope>IDENTIFICATION</scope>
</reference>
<dbReference type="Proteomes" id="UP000887565">
    <property type="component" value="Unplaced"/>
</dbReference>
<evidence type="ECO:0000313" key="2">
    <source>
        <dbReference type="Proteomes" id="UP000887565"/>
    </source>
</evidence>
<protein>
    <submittedName>
        <fullName evidence="3">Major facilitator superfamily (MFS) profile domain-containing protein</fullName>
    </submittedName>
</protein>
<accession>A0A915JCI2</accession>
<feature type="transmembrane region" description="Helical" evidence="1">
    <location>
        <begin position="282"/>
        <end position="306"/>
    </location>
</feature>
<dbReference type="InterPro" id="IPR011701">
    <property type="entry name" value="MFS"/>
</dbReference>
<keyword evidence="1" id="KW-0812">Transmembrane</keyword>
<dbReference type="AlphaFoldDB" id="A0A915JCI2"/>
<evidence type="ECO:0000256" key="1">
    <source>
        <dbReference type="SAM" id="Phobius"/>
    </source>
</evidence>
<dbReference type="InterPro" id="IPR050327">
    <property type="entry name" value="Proton-linked_MCT"/>
</dbReference>
<feature type="transmembrane region" description="Helical" evidence="1">
    <location>
        <begin position="219"/>
        <end position="236"/>
    </location>
</feature>
<name>A0A915JCI2_ROMCU</name>
<feature type="transmembrane region" description="Helical" evidence="1">
    <location>
        <begin position="79"/>
        <end position="97"/>
    </location>
</feature>
<dbReference type="WBParaSite" id="nRc.2.0.1.t24184-RA">
    <property type="protein sequence ID" value="nRc.2.0.1.t24184-RA"/>
    <property type="gene ID" value="nRc.2.0.1.g24184"/>
</dbReference>